<keyword evidence="2" id="KW-0472">Membrane</keyword>
<protein>
    <submittedName>
        <fullName evidence="5">DUF1510 family protein</fullName>
    </submittedName>
    <submittedName>
        <fullName evidence="4">YrrS family protein</fullName>
    </submittedName>
</protein>
<feature type="compositionally biased region" description="Basic and acidic residues" evidence="1">
    <location>
        <begin position="51"/>
        <end position="89"/>
    </location>
</feature>
<sequence>MKNDFDEFNDRSRSEQRAKRRKTNIILNSLIIAVLILIIIVAVSIFSSGDKEQVKTDDKTVEKSEKMSKIQEKPNEKAENKQPKNKDNEKVDEEEINNNEETTETDAETEDSEPVITEGGSSPNVKNTVINPAWKPVGTDQTGEHTTVFNKDSADWSEMENAISYATGLSHDNMTIWFLGNGGENKAIGTVTSKDNQQVYRVYIEWVDGQGWKPTKVEELYENDKGR</sequence>
<proteinExistence type="predicted"/>
<evidence type="ECO:0000256" key="2">
    <source>
        <dbReference type="SAM" id="Phobius"/>
    </source>
</evidence>
<comment type="caution">
    <text evidence="5">The sequence shown here is derived from an EMBL/GenBank/DDBJ whole genome shotgun (WGS) entry which is preliminary data.</text>
</comment>
<evidence type="ECO:0000259" key="3">
    <source>
        <dbReference type="Pfam" id="PF07423"/>
    </source>
</evidence>
<dbReference type="RefSeq" id="WP_163243301.1">
    <property type="nucleotide sequence ID" value="NZ_JAAIWN010000052.1"/>
</dbReference>
<dbReference type="EMBL" id="JACEIO010000050">
    <property type="protein sequence ID" value="MBA4538541.1"/>
    <property type="molecule type" value="Genomic_DNA"/>
</dbReference>
<evidence type="ECO:0000313" key="6">
    <source>
        <dbReference type="Proteomes" id="UP000472971"/>
    </source>
</evidence>
<organism evidence="5 6">
    <name type="scientific">Bacillus aquiflavi</name>
    <dbReference type="NCBI Taxonomy" id="2672567"/>
    <lineage>
        <taxon>Bacteria</taxon>
        <taxon>Bacillati</taxon>
        <taxon>Bacillota</taxon>
        <taxon>Bacilli</taxon>
        <taxon>Bacillales</taxon>
        <taxon>Bacillaceae</taxon>
        <taxon>Bacillus</taxon>
    </lineage>
</organism>
<gene>
    <name evidence="5" type="ORF">G4D64_15710</name>
    <name evidence="4" type="ORF">H1Z61_15750</name>
</gene>
<accession>A0A6B3W649</accession>
<keyword evidence="2" id="KW-0812">Transmembrane</keyword>
<feature type="compositionally biased region" description="Polar residues" evidence="1">
    <location>
        <begin position="119"/>
        <end position="130"/>
    </location>
</feature>
<keyword evidence="2" id="KW-1133">Transmembrane helix</keyword>
<evidence type="ECO:0000313" key="4">
    <source>
        <dbReference type="EMBL" id="MBA4538541.1"/>
    </source>
</evidence>
<feature type="transmembrane region" description="Helical" evidence="2">
    <location>
        <begin position="25"/>
        <end position="46"/>
    </location>
</feature>
<dbReference type="AlphaFoldDB" id="A0A6B3W649"/>
<feature type="compositionally biased region" description="Acidic residues" evidence="1">
    <location>
        <begin position="90"/>
        <end position="113"/>
    </location>
</feature>
<dbReference type="EMBL" id="JAAIWN010000052">
    <property type="protein sequence ID" value="NEY82904.1"/>
    <property type="molecule type" value="Genomic_DNA"/>
</dbReference>
<dbReference type="Proteomes" id="UP000570010">
    <property type="component" value="Unassembled WGS sequence"/>
</dbReference>
<dbReference type="Proteomes" id="UP000472971">
    <property type="component" value="Unassembled WGS sequence"/>
</dbReference>
<name>A0A6B3W649_9BACI</name>
<reference evidence="4 7" key="2">
    <citation type="submission" date="2020-07" db="EMBL/GenBank/DDBJ databases">
        <authorList>
            <person name="Feng H."/>
        </authorList>
    </citation>
    <scope>NUCLEOTIDE SEQUENCE [LARGE SCALE GENOMIC DNA]</scope>
    <source>
        <strain evidence="7">s-12</strain>
        <strain evidence="4">S-12</strain>
    </source>
</reference>
<evidence type="ECO:0000313" key="7">
    <source>
        <dbReference type="Proteomes" id="UP000570010"/>
    </source>
</evidence>
<dbReference type="InterPro" id="IPR009988">
    <property type="entry name" value="DUF1510"/>
</dbReference>
<keyword evidence="6" id="KW-1185">Reference proteome</keyword>
<dbReference type="Pfam" id="PF07423">
    <property type="entry name" value="DUF1510"/>
    <property type="match status" value="1"/>
</dbReference>
<feature type="domain" description="DUF1510" evidence="3">
    <location>
        <begin position="130"/>
        <end position="220"/>
    </location>
</feature>
<evidence type="ECO:0000313" key="5">
    <source>
        <dbReference type="EMBL" id="NEY82904.1"/>
    </source>
</evidence>
<reference evidence="5 6" key="1">
    <citation type="submission" date="2020-02" db="EMBL/GenBank/DDBJ databases">
        <title>Bacillus aquiflavi sp. nov., isolated from yellow water of strong flavor Chinese baijiu in Yibin region of China.</title>
        <authorList>
            <person name="Xie J."/>
        </authorList>
    </citation>
    <scope>NUCLEOTIDE SEQUENCE [LARGE SCALE GENOMIC DNA]</scope>
    <source>
        <strain evidence="5 6">3H-10</strain>
    </source>
</reference>
<evidence type="ECO:0000256" key="1">
    <source>
        <dbReference type="SAM" id="MobiDB-lite"/>
    </source>
</evidence>
<feature type="region of interest" description="Disordered" evidence="1">
    <location>
        <begin position="51"/>
        <end position="130"/>
    </location>
</feature>